<dbReference type="EMBL" id="MGDF01000014">
    <property type="protein sequence ID" value="OGL47196.1"/>
    <property type="molecule type" value="Genomic_DNA"/>
</dbReference>
<protein>
    <submittedName>
        <fullName evidence="1">Uncharacterized protein</fullName>
    </submittedName>
</protein>
<evidence type="ECO:0000313" key="2">
    <source>
        <dbReference type="Proteomes" id="UP000178435"/>
    </source>
</evidence>
<dbReference type="Proteomes" id="UP000178435">
    <property type="component" value="Unassembled WGS sequence"/>
</dbReference>
<comment type="caution">
    <text evidence="1">The sequence shown here is derived from an EMBL/GenBank/DDBJ whole genome shotgun (WGS) entry which is preliminary data.</text>
</comment>
<sequence length="87" mass="10307">MKIEEYLFKIKNINELLRSRAARYQFLNIKSYAVIPHLMRNPGFPVKTGIQFILMVPRFRGDDDWIPAFAGMTMNTNYTPKQSFEEF</sequence>
<dbReference type="AlphaFoldDB" id="A0A1F7S046"/>
<reference evidence="1 2" key="1">
    <citation type="journal article" date="2016" name="Nat. Commun.">
        <title>Thousands of microbial genomes shed light on interconnected biogeochemical processes in an aquifer system.</title>
        <authorList>
            <person name="Anantharaman K."/>
            <person name="Brown C.T."/>
            <person name="Hug L.A."/>
            <person name="Sharon I."/>
            <person name="Castelle C.J."/>
            <person name="Probst A.J."/>
            <person name="Thomas B.C."/>
            <person name="Singh A."/>
            <person name="Wilkins M.J."/>
            <person name="Karaoz U."/>
            <person name="Brodie E.L."/>
            <person name="Williams K.H."/>
            <person name="Hubbard S.S."/>
            <person name="Banfield J.F."/>
        </authorList>
    </citation>
    <scope>NUCLEOTIDE SEQUENCE [LARGE SCALE GENOMIC DNA]</scope>
</reference>
<accession>A0A1F7S046</accession>
<evidence type="ECO:0000313" key="1">
    <source>
        <dbReference type="EMBL" id="OGL47196.1"/>
    </source>
</evidence>
<gene>
    <name evidence="1" type="ORF">A2149_05425</name>
</gene>
<organism evidence="1 2">
    <name type="scientific">Candidatus Schekmanbacteria bacterium RBG_16_38_11</name>
    <dbReference type="NCBI Taxonomy" id="1817880"/>
    <lineage>
        <taxon>Bacteria</taxon>
        <taxon>Candidatus Schekmaniibacteriota</taxon>
    </lineage>
</organism>
<name>A0A1F7S046_9BACT</name>
<proteinExistence type="predicted"/>